<evidence type="ECO:0000313" key="3">
    <source>
        <dbReference type="Proteomes" id="UP000183658"/>
    </source>
</evidence>
<dbReference type="RefSeq" id="WP_074724355.1">
    <property type="nucleotide sequence ID" value="NZ_CBCRVS010000006.1"/>
</dbReference>
<gene>
    <name evidence="2" type="ORF">SAMN05444355_11574</name>
</gene>
<feature type="chain" id="PRO_5010260336" evidence="1">
    <location>
        <begin position="19"/>
        <end position="252"/>
    </location>
</feature>
<keyword evidence="3" id="KW-1185">Reference proteome</keyword>
<feature type="signal peptide" evidence="1">
    <location>
        <begin position="1"/>
        <end position="18"/>
    </location>
</feature>
<reference evidence="3" key="1">
    <citation type="submission" date="2016-10" db="EMBL/GenBank/DDBJ databases">
        <authorList>
            <person name="Varghese N."/>
            <person name="Submissions S."/>
        </authorList>
    </citation>
    <scope>NUCLEOTIDE SEQUENCE [LARGE SCALE GENOMIC DNA]</scope>
    <source>
        <strain evidence="3">DSM 15719</strain>
    </source>
</reference>
<evidence type="ECO:0000256" key="1">
    <source>
        <dbReference type="SAM" id="SignalP"/>
    </source>
</evidence>
<dbReference type="OrthoDB" id="1274006at2"/>
<protein>
    <submittedName>
        <fullName evidence="2">Uncharacterized protein</fullName>
    </submittedName>
</protein>
<accession>A0A1H9Q8V9</accession>
<dbReference type="EMBL" id="FOFZ01000015">
    <property type="protein sequence ID" value="SER56828.1"/>
    <property type="molecule type" value="Genomic_DNA"/>
</dbReference>
<name>A0A1H9Q8V9_FLAFI</name>
<dbReference type="Proteomes" id="UP000183658">
    <property type="component" value="Unassembled WGS sequence"/>
</dbReference>
<keyword evidence="1" id="KW-0732">Signal</keyword>
<proteinExistence type="predicted"/>
<evidence type="ECO:0000313" key="2">
    <source>
        <dbReference type="EMBL" id="SER56828.1"/>
    </source>
</evidence>
<organism evidence="2 3">
    <name type="scientific">Flavobacterium frigoris</name>
    <dbReference type="NCBI Taxonomy" id="229204"/>
    <lineage>
        <taxon>Bacteria</taxon>
        <taxon>Pseudomonadati</taxon>
        <taxon>Bacteroidota</taxon>
        <taxon>Flavobacteriia</taxon>
        <taxon>Flavobacteriales</taxon>
        <taxon>Flavobacteriaceae</taxon>
        <taxon>Flavobacterium</taxon>
    </lineage>
</organism>
<dbReference type="AlphaFoldDB" id="A0A1H9Q8V9"/>
<sequence>MKKYILFIALFVTVCSFAQSVNDYKAVIVPLKYDFMKSENQYRLTTLSKFNLKKAGFEAFYSNETTPKGFSERCDLLYFDLEKESGFLVTKLFITLKDCNGKIIFQSVTGKSREKDYEAAYAECLNQAFASLQALNYKYNDSKAASKAVVKSIVEEVIEGRAVAVEEVAVGGKENQSDTGVKYLYAQPIVNGYQLVDSTPKVVMKVFKTSSPSCYIAKKGEDQGVLIAKGAEWLFQYYKDENLISEKIPVKF</sequence>